<evidence type="ECO:0000313" key="1">
    <source>
        <dbReference type="EMBL" id="ERO58470.1"/>
    </source>
</evidence>
<dbReference type="Proteomes" id="UP000017142">
    <property type="component" value="Unassembled WGS sequence"/>
</dbReference>
<dbReference type="EMBL" id="AMWE01000002">
    <property type="protein sequence ID" value="ERO58470.1"/>
    <property type="molecule type" value="Genomic_DNA"/>
</dbReference>
<evidence type="ECO:0000313" key="2">
    <source>
        <dbReference type="Proteomes" id="UP000017142"/>
    </source>
</evidence>
<proteinExistence type="predicted"/>
<protein>
    <submittedName>
        <fullName evidence="1">Uncharacterized protein</fullName>
    </submittedName>
</protein>
<accession>A0AAV3KCX8</accession>
<name>A0AAV3KCX8_9GAMM</name>
<dbReference type="AlphaFoldDB" id="A0AAV3KCX8"/>
<sequence>MGRLLGISIIKLLISLIALNSIHEYPFLSVQGELFVINQQNDMYIKHLAETRQNKIQVPLFALNFLIPQKNAYSDQISFLIVEVHTTLKTHLPLT</sequence>
<comment type="caution">
    <text evidence="1">The sequence shown here is derived from an EMBL/GenBank/DDBJ whole genome shotgun (WGS) entry which is preliminary data.</text>
</comment>
<organism evidence="1 2">
    <name type="scientific">Dickeya solani D s0432-1</name>
    <dbReference type="NCBI Taxonomy" id="1231725"/>
    <lineage>
        <taxon>Bacteria</taxon>
        <taxon>Pseudomonadati</taxon>
        <taxon>Pseudomonadota</taxon>
        <taxon>Gammaproteobacteria</taxon>
        <taxon>Enterobacterales</taxon>
        <taxon>Pectobacteriaceae</taxon>
        <taxon>Dickeya</taxon>
    </lineage>
</organism>
<reference evidence="2" key="1">
    <citation type="journal article" date="2013" name="Diversity">
        <title>Genome Sequence of Dickeya solani, a New soft Rot Pathogen of Potato, Suggests its Emergence May Be Related to a Novel Combination of Non-Ribosomal Peptide/Polyketide Synthetase Clusters.</title>
        <authorList>
            <person name="Garlant L."/>
            <person name="Koskinen P."/>
            <person name="Rouhiainen L."/>
            <person name="Laine P."/>
            <person name="Paulin L."/>
            <person name="Auvinen P."/>
            <person name="Holm L."/>
            <person name="Pirhonen M."/>
        </authorList>
    </citation>
    <scope>NUCLEOTIDE SEQUENCE [LARGE SCALE GENOMIC DNA]</scope>
    <source>
        <strain evidence="2">D s0432-1</strain>
    </source>
</reference>
<gene>
    <name evidence="1" type="ORF">A544_1646</name>
</gene>